<dbReference type="PANTHER" id="PTHR45138">
    <property type="entry name" value="REGULATORY COMPONENTS OF SENSORY TRANSDUCTION SYSTEM"/>
    <property type="match status" value="1"/>
</dbReference>
<keyword evidence="1" id="KW-0812">Transmembrane</keyword>
<evidence type="ECO:0000313" key="3">
    <source>
        <dbReference type="EMBL" id="GAA5518701.1"/>
    </source>
</evidence>
<evidence type="ECO:0000313" key="4">
    <source>
        <dbReference type="Proteomes" id="UP001426770"/>
    </source>
</evidence>
<dbReference type="CDD" id="cd01949">
    <property type="entry name" value="GGDEF"/>
    <property type="match status" value="1"/>
</dbReference>
<dbReference type="Gene3D" id="3.30.70.270">
    <property type="match status" value="1"/>
</dbReference>
<name>A0ABP9WJA3_9MICO</name>
<evidence type="ECO:0000256" key="1">
    <source>
        <dbReference type="SAM" id="Phobius"/>
    </source>
</evidence>
<comment type="caution">
    <text evidence="3">The sequence shown here is derived from an EMBL/GenBank/DDBJ whole genome shotgun (WGS) entry which is preliminary data.</text>
</comment>
<dbReference type="PANTHER" id="PTHR45138:SF9">
    <property type="entry name" value="DIGUANYLATE CYCLASE DGCM-RELATED"/>
    <property type="match status" value="1"/>
</dbReference>
<gene>
    <name evidence="3" type="ORF">Lsed01_01134</name>
</gene>
<keyword evidence="4" id="KW-1185">Reference proteome</keyword>
<organism evidence="3 4">
    <name type="scientific">Demequina sediminis</name>
    <dbReference type="NCBI Taxonomy" id="1930058"/>
    <lineage>
        <taxon>Bacteria</taxon>
        <taxon>Bacillati</taxon>
        <taxon>Actinomycetota</taxon>
        <taxon>Actinomycetes</taxon>
        <taxon>Micrococcales</taxon>
        <taxon>Demequinaceae</taxon>
        <taxon>Demequina</taxon>
    </lineage>
</organism>
<feature type="transmembrane region" description="Helical" evidence="1">
    <location>
        <begin position="16"/>
        <end position="35"/>
    </location>
</feature>
<sequence length="476" mass="49477">MSRRLAVRSPADPLPWVFGAVLVALVAISAASFVLRGAVVADARTAAVEGATVVGDATAVLVAGATRPAEATLRTIAGSLGADASLAAHADRVLALAGPPLASHPSIDAIQVWGRDGTVQEVRREAGGDIAVTQRQALAPEQWIALTRAEPGVVWTAPVVADDGRTLLHAALAARNRTGEVVGAVVAVTDSRVIEDALAASSGVRFGTAAVTGDGVLLAGDSAVEPPAGTRVATGSGAVIPHGTSVYYERPVDASLPWTLAVQVEGDAVLPTIATLERTMLTFVIFVLTLAVVLGLILWVLRLPAGELSARARTDALTGLSNRHHFEVRGHDVLQAARRRSARVVVAVFDLDNFKSVNDGAGHEIGDAALRAVADGLVEASGPRDVVARLGGDEFAAVLWMASHDDAERHVERMRTCAQDLLEEAVGERFDVGVSAGWVDTSRGEYRLSNLVRAADHAMVSGRRTEKGAAYEGAHG</sequence>
<dbReference type="InterPro" id="IPR050469">
    <property type="entry name" value="Diguanylate_Cyclase"/>
</dbReference>
<dbReference type="SMART" id="SM00267">
    <property type="entry name" value="GGDEF"/>
    <property type="match status" value="1"/>
</dbReference>
<dbReference type="EMBL" id="BAABRR010000005">
    <property type="protein sequence ID" value="GAA5518701.1"/>
    <property type="molecule type" value="Genomic_DNA"/>
</dbReference>
<proteinExistence type="predicted"/>
<reference evidence="3 4" key="1">
    <citation type="submission" date="2024-02" db="EMBL/GenBank/DDBJ databases">
        <title>Lysinimicrobium sediminis NBRC 112286.</title>
        <authorList>
            <person name="Ichikawa N."/>
            <person name="Katano-Makiyama Y."/>
            <person name="Hidaka K."/>
        </authorList>
    </citation>
    <scope>NUCLEOTIDE SEQUENCE [LARGE SCALE GENOMIC DNA]</scope>
    <source>
        <strain evidence="3 4">NBRC 112286</strain>
    </source>
</reference>
<keyword evidence="1" id="KW-1133">Transmembrane helix</keyword>
<dbReference type="Pfam" id="PF00990">
    <property type="entry name" value="GGDEF"/>
    <property type="match status" value="1"/>
</dbReference>
<accession>A0ABP9WJA3</accession>
<feature type="transmembrane region" description="Helical" evidence="1">
    <location>
        <begin position="280"/>
        <end position="301"/>
    </location>
</feature>
<dbReference type="InterPro" id="IPR000160">
    <property type="entry name" value="GGDEF_dom"/>
</dbReference>
<dbReference type="InterPro" id="IPR029787">
    <property type="entry name" value="Nucleotide_cyclase"/>
</dbReference>
<dbReference type="Proteomes" id="UP001426770">
    <property type="component" value="Unassembled WGS sequence"/>
</dbReference>
<feature type="domain" description="GGDEF" evidence="2">
    <location>
        <begin position="342"/>
        <end position="476"/>
    </location>
</feature>
<evidence type="ECO:0000259" key="2">
    <source>
        <dbReference type="PROSITE" id="PS50887"/>
    </source>
</evidence>
<dbReference type="NCBIfam" id="TIGR00254">
    <property type="entry name" value="GGDEF"/>
    <property type="match status" value="1"/>
</dbReference>
<dbReference type="PROSITE" id="PS50887">
    <property type="entry name" value="GGDEF"/>
    <property type="match status" value="1"/>
</dbReference>
<dbReference type="InterPro" id="IPR043128">
    <property type="entry name" value="Rev_trsase/Diguanyl_cyclase"/>
</dbReference>
<dbReference type="RefSeq" id="WP_286216280.1">
    <property type="nucleotide sequence ID" value="NZ_AP027736.1"/>
</dbReference>
<protein>
    <recommendedName>
        <fullName evidence="2">GGDEF domain-containing protein</fullName>
    </recommendedName>
</protein>
<dbReference type="SUPFAM" id="SSF55073">
    <property type="entry name" value="Nucleotide cyclase"/>
    <property type="match status" value="1"/>
</dbReference>
<keyword evidence="1" id="KW-0472">Membrane</keyword>